<proteinExistence type="predicted"/>
<evidence type="ECO:0000313" key="1">
    <source>
        <dbReference type="EMBL" id="KAJ8898010.1"/>
    </source>
</evidence>
<gene>
    <name evidence="1" type="ORF">PR048_003370</name>
</gene>
<comment type="caution">
    <text evidence="1">The sequence shown here is derived from an EMBL/GenBank/DDBJ whole genome shotgun (WGS) entry which is preliminary data.</text>
</comment>
<sequence>MTLSATCASKNVTILDRCTVTDSYPARLVYQLATRPYTYAGVVCLLTACNGVWIGTRLASPVRRGTRSVFSGAKPSRSRTFTRAPTAALPSFPWFRPSYFLATFLHASAYLSRTSEGGRVGIVPDDAFGRRVFSEISRLPRLCIPALLNSHVISPSLDLKIPLLRAAHIAQLNATRTSEQEFSSYRLYTVNPLMVAQMASESHQNILAASPNVSETLAGERRSVTPASLVVVGIHGIPRRVTPGGHKCIVPGRGEGEVGLRLRRGAAQSAPAAARNITIQVVSSIYVHTPQRSTADKYMDTKFRSGSFDPLIASITFRKQTSFIFTATPRQLTHNAPGECDHRTEHEGSVDLSKERVMFADATLVNGLGRNVGSRLRARVGSYQREDRLNLKCCNYVLSKTRISDISQRNSGRLTRPLRRCCRLANHLNERRIIITAWHSLPCLEIRRKTARLEWGRYFRTEANAHNSDGQLSPAVNSGESIEWVNFTVQYSLEPMSFLNWLLRKPEHVIGVHNYEAFIYWCRVTQGVSHKVWSNDKLVGTCATEKSPFVLIDVLSILKLSRQPFQVGWNNGEHSRYLYFARMVVGPRTCRYNRSTEIHMHTSSEAQFLQFYKICYLLAGLQADRFDGPKAGIPSILPHCNCTRMSKTVHCIFSTSVLRAVHCSYCHSRYSTGFLGKTCPHQSRIFRLLRLKPLPEYPTIRYGSSERALLAICHILQAFFGTTVAERLARSPPTKANRVQSPGRVTGFSQVGIMPDDTVGRRVFSGISRFPCPLIPSVYDICKCVQIYKIISRQGELGSIPGGFTPKFRKRELCRTMPLIGGFSRGSVAFRRCSIIASFHSQRLSQDLVVNTLRSKHVCTRATRSSFVEYSSCTFTSPADAIGERCRQLRQRMLRGKGAEQINAQTAVENQVHVKQRRPYLILAPTISVFEIIMFAARSAGIGAANLWTCIGSLVACRGELAPGSVVQTVASRSTKDYFLVGSRFGTQKMPETCGIVPAPLGSASQCAC</sequence>
<keyword evidence="2" id="KW-1185">Reference proteome</keyword>
<evidence type="ECO:0000313" key="2">
    <source>
        <dbReference type="Proteomes" id="UP001159363"/>
    </source>
</evidence>
<dbReference type="Proteomes" id="UP001159363">
    <property type="component" value="Chromosome 1"/>
</dbReference>
<name>A0ABQ9IMS5_9NEOP</name>
<reference evidence="1 2" key="1">
    <citation type="submission" date="2023-02" db="EMBL/GenBank/DDBJ databases">
        <title>LHISI_Scaffold_Assembly.</title>
        <authorList>
            <person name="Stuart O.P."/>
            <person name="Cleave R."/>
            <person name="Magrath M.J.L."/>
            <person name="Mikheyev A.S."/>
        </authorList>
    </citation>
    <scope>NUCLEOTIDE SEQUENCE [LARGE SCALE GENOMIC DNA]</scope>
    <source>
        <strain evidence="1">Daus_M_001</strain>
        <tissue evidence="1">Leg muscle</tissue>
    </source>
</reference>
<accession>A0ABQ9IMS5</accession>
<dbReference type="EMBL" id="JARBHB010000001">
    <property type="protein sequence ID" value="KAJ8898010.1"/>
    <property type="molecule type" value="Genomic_DNA"/>
</dbReference>
<protein>
    <submittedName>
        <fullName evidence="1">Uncharacterized protein</fullName>
    </submittedName>
</protein>
<organism evidence="1 2">
    <name type="scientific">Dryococelus australis</name>
    <dbReference type="NCBI Taxonomy" id="614101"/>
    <lineage>
        <taxon>Eukaryota</taxon>
        <taxon>Metazoa</taxon>
        <taxon>Ecdysozoa</taxon>
        <taxon>Arthropoda</taxon>
        <taxon>Hexapoda</taxon>
        <taxon>Insecta</taxon>
        <taxon>Pterygota</taxon>
        <taxon>Neoptera</taxon>
        <taxon>Polyneoptera</taxon>
        <taxon>Phasmatodea</taxon>
        <taxon>Verophasmatodea</taxon>
        <taxon>Anareolatae</taxon>
        <taxon>Phasmatidae</taxon>
        <taxon>Eurycanthinae</taxon>
        <taxon>Dryococelus</taxon>
    </lineage>
</organism>